<reference evidence="1 2" key="1">
    <citation type="journal article" date="2022" name="G3 (Bethesda)">
        <title>Whole-genome sequence and methylome profiling of the almond [Prunus dulcis (Mill.) D.A. Webb] cultivar 'Nonpareil'.</title>
        <authorList>
            <person name="D'Amico-Willman K.M."/>
            <person name="Ouma W.Z."/>
            <person name="Meulia T."/>
            <person name="Sideli G.M."/>
            <person name="Gradziel T.M."/>
            <person name="Fresnedo-Ramirez J."/>
        </authorList>
    </citation>
    <scope>NUCLEOTIDE SEQUENCE [LARGE SCALE GENOMIC DNA]</scope>
    <source>
        <strain evidence="1">Clone GOH B32 T37-40</strain>
    </source>
</reference>
<gene>
    <name evidence="1" type="ORF">L3X38_042772</name>
</gene>
<dbReference type="AlphaFoldDB" id="A0AAD4YLI3"/>
<dbReference type="EMBL" id="JAJFAZ020000008">
    <property type="protein sequence ID" value="KAI5313596.1"/>
    <property type="molecule type" value="Genomic_DNA"/>
</dbReference>
<comment type="caution">
    <text evidence="1">The sequence shown here is derived from an EMBL/GenBank/DDBJ whole genome shotgun (WGS) entry which is preliminary data.</text>
</comment>
<sequence length="133" mass="14281">MWDFVQVVVVATRVLEIRFGSWELRQLGRNGKGGLVSSARQGWIGALCEALIVFAQPLPNDKGGLVSSARAGSPSAGAPWLLGLPFGRSSVAVWVESSSSSARLAGSNFCFEGLRQARVLEYFVSLFTTFGEK</sequence>
<name>A0AAD4YLI3_PRUDU</name>
<protein>
    <submittedName>
        <fullName evidence="1">Uncharacterized protein</fullName>
    </submittedName>
</protein>
<organism evidence="1 2">
    <name type="scientific">Prunus dulcis</name>
    <name type="common">Almond</name>
    <name type="synonym">Amygdalus dulcis</name>
    <dbReference type="NCBI Taxonomy" id="3755"/>
    <lineage>
        <taxon>Eukaryota</taxon>
        <taxon>Viridiplantae</taxon>
        <taxon>Streptophyta</taxon>
        <taxon>Embryophyta</taxon>
        <taxon>Tracheophyta</taxon>
        <taxon>Spermatophyta</taxon>
        <taxon>Magnoliopsida</taxon>
        <taxon>eudicotyledons</taxon>
        <taxon>Gunneridae</taxon>
        <taxon>Pentapetalae</taxon>
        <taxon>rosids</taxon>
        <taxon>fabids</taxon>
        <taxon>Rosales</taxon>
        <taxon>Rosaceae</taxon>
        <taxon>Amygdaloideae</taxon>
        <taxon>Amygdaleae</taxon>
        <taxon>Prunus</taxon>
    </lineage>
</organism>
<keyword evidence="2" id="KW-1185">Reference proteome</keyword>
<evidence type="ECO:0000313" key="2">
    <source>
        <dbReference type="Proteomes" id="UP001054821"/>
    </source>
</evidence>
<proteinExistence type="predicted"/>
<accession>A0AAD4YLI3</accession>
<evidence type="ECO:0000313" key="1">
    <source>
        <dbReference type="EMBL" id="KAI5313596.1"/>
    </source>
</evidence>
<dbReference type="Proteomes" id="UP001054821">
    <property type="component" value="Chromosome 8"/>
</dbReference>